<dbReference type="EMBL" id="CP002403">
    <property type="protein sequence ID" value="ADU20911.1"/>
    <property type="molecule type" value="Genomic_DNA"/>
</dbReference>
<name>E6UEF6_RUMA7</name>
<accession>E6UEF6</accession>
<evidence type="ECO:0000313" key="2">
    <source>
        <dbReference type="Proteomes" id="UP000006919"/>
    </source>
</evidence>
<organism evidence="1 2">
    <name type="scientific">Ruminococcus albus (strain ATCC 27210 / DSM 20455 / JCM 14654 / NCDO 2250 / 7)</name>
    <dbReference type="NCBI Taxonomy" id="697329"/>
    <lineage>
        <taxon>Bacteria</taxon>
        <taxon>Bacillati</taxon>
        <taxon>Bacillota</taxon>
        <taxon>Clostridia</taxon>
        <taxon>Eubacteriales</taxon>
        <taxon>Oscillospiraceae</taxon>
        <taxon>Ruminococcus</taxon>
    </lineage>
</organism>
<dbReference type="eggNOG" id="COG3210">
    <property type="taxonomic scope" value="Bacteria"/>
</dbReference>
<dbReference type="KEGG" id="ral:Rumal_0354"/>
<dbReference type="OrthoDB" id="2065929at2"/>
<dbReference type="RefSeq" id="WP_013497103.1">
    <property type="nucleotide sequence ID" value="NC_014833.1"/>
</dbReference>
<dbReference type="Gene3D" id="2.160.20.110">
    <property type="match status" value="1"/>
</dbReference>
<proteinExistence type="predicted"/>
<protein>
    <submittedName>
        <fullName evidence="1">Uncharacterized protein</fullName>
    </submittedName>
</protein>
<dbReference type="HOGENOM" id="CLU_000230_0_0_9"/>
<gene>
    <name evidence="1" type="ordered locus">Rumal_0354</name>
</gene>
<dbReference type="Proteomes" id="UP000006919">
    <property type="component" value="Chromosome"/>
</dbReference>
<reference evidence="1 2" key="1">
    <citation type="journal article" date="2011" name="J. Bacteriol.">
        <title>Complete genome of the cellulolytic ruminal bacterium Ruminococcus albus 7.</title>
        <authorList>
            <person name="Suen G."/>
            <person name="Stevenson D.M."/>
            <person name="Bruce D.C."/>
            <person name="Chertkov O."/>
            <person name="Copeland A."/>
            <person name="Cheng J.F."/>
            <person name="Detter C."/>
            <person name="Detter J.C."/>
            <person name="Goodwin L.A."/>
            <person name="Han C.S."/>
            <person name="Hauser L.J."/>
            <person name="Ivanova N.N."/>
            <person name="Kyrpides N.C."/>
            <person name="Land M.L."/>
            <person name="Lapidus A."/>
            <person name="Lucas S."/>
            <person name="Ovchinnikova G."/>
            <person name="Pitluck S."/>
            <person name="Tapia R."/>
            <person name="Woyke T."/>
            <person name="Boyum J."/>
            <person name="Mead D."/>
            <person name="Weimer P.J."/>
        </authorList>
    </citation>
    <scope>NUCLEOTIDE SEQUENCE [LARGE SCALE GENOMIC DNA]</scope>
    <source>
        <strain evidence="2">ATCC 27210 / DSM 20455 / JCM 14654 / NCDO 2250 / 7</strain>
    </source>
</reference>
<dbReference type="STRING" id="697329.Rumal_0354"/>
<sequence length="3419" mass="363919">MKKRFRKNKINNIRKRIISSVIVVAMLVSDCPMSELSRIIGKKVSSPFSLEASAAVTYDRSEYTKHYINEGVDTGYILIESWDDLVWYSQSYHNYSLGTVYTTSVEHEKDVLFINFGASQGNNYNLNGKGYVPIGNDLKPFEGRVVFSNSSAADTFNVPEALFGTISETVSIKNQAETAVKQIKLTRTGTGSGDVLFARKVKSDDDSTTCAEWDIIFDKFDNSSAISYAGLIGEIEAGANVQITYENNSILTKSNLEANATSSDTDGKPVDAGAICGKMGAGASLTATYSGTNTDYNITSANGNAGGLVGSMEVGSSLTVTTSNLQGASAWVSASNGYAGGIVGKNDGGTVTITPSSGTTYTVSQIIHGKDGTGGLFGYYAPPSLATAELDISNYSVNCKLEQAVSETGIGVAGGIIGVIENVPADPTGRVGGSLTIIGKSDGTTVVTSTHVSQIDTVTGKDTGYKAEAYGGLIGSYKASDTSYSLNIKDVSTTPTNTLAASVYGGGIGKIIDASYVKFETFKLNSAAGDRSGTFGGLAADSPNGYIYADGSTTNSNCTGIVIGSSVIDGFTGGGLVGNLGDGVLGIKGMINVSNAKPTADDTNGHLVGTRDNALIYADGTPSYTMSNIEVDNVGSWGDIVVIDGTKLKKNATLDNLNVFSESNHIITIDSVTPTAIANAADYAKASLLYQIEVTKNDFIANASSLTSSTSAPLNLTFGADINLTGTGLRGITRDNGTDRVSYSGTISGGHTITLDIKNVGGSDRPVYRKKYIGMLGIADTVTINNTTFSGTILSKNERTTDKDTICYLGSAAAQIKTSFIASNCNTASGLSITMTGSKDVISGRLIGEAESAIGTITISGSTYDGNITGNNKTTVGGTIGKIAGAASGAVWSFNGITLRGNVKGIQHVGGLISDVEGSGNATIKLGNSSSVVADNNLHIEGNSSDSMGGLLGYSWSKADVEVTDVVASGHPTVEQKSSGGAAGLVYSATGHWTITKLYLGYTDAEENSHAIKMLTGTAGSVGMIVNKGKISSDGIYLELPSGYDYKLAYYTAETEGSAFKSGGVFDEICAYSASSKDAIMNNGQGIVSISTTGLTMSTTASDSLSYKNQTVQGKYKNGNTRYYYNLDTIDKDNTLSSTAYAKKLMRWGVRQYACGNIQKHFPDPFSNNTIPSGTYNMQGYSWYPVTPLNAMTVNGTFTFYNKEFDDCEKVKGKHANISDASNKNIWSPLEADQHYMMQNGLFYDVNKNITIDAITLAGTIGAVDSTSGTGALVYGNVKGTSTAVTTISNSGTISLAGIRVWNLSTYPDYAPLLINKASDYVTFDIKNVSTTDAYKRTTTGESPVTTTIDAATSLIGKAGTRDTVTTDSSGNQIPISQGITVSFSAIKLDGRNAEEVSAYGTTPDRYNTTKSIFTRATLLEQLIGSNGIYNYTFDEDWGTGTPHKVTYGKEVGYTTQEQYPNQELWYKDEKATGGKSRYTHPDAAPLDSGSTRYTGFDSFRPYVASVSTKADIDDKTGFKYQLMVNHQPSDKIAGCGTYNDPYIITSASDLVTISKFINSSSNLNGTINYDVDKDGWCDSTTVGETTTLYTEHFEYTLNGTSAATCSGQSNVTADDMRKYLASAYYQIRLSGANQLVLTSSSGFVGLGTSDIPFSGVIDGGQNSTTTIVNETQYPLINYSGGCVVRNLIVTVNETVTLDDATDSYDYITGGKSHGAYGAIIAVVEGGDNIIDNTQVTFGTSVINAKGKKAQFQPIGGYVGVVVNGGVIFRNMTSGNISGISSSNVSAVQGGNWPQINYSDGKAIDTTAKLSEYTVNMTQPNNLLWLYVNPIIGRVINGYAVNIASAYHPAYSDCIMNNGNKSYSITDISLSGGSLTISGSNLTVPNGQALFLTSVIVNSGMGANNTLGYADTYTKRTADYNNVGSNAVAYTLCSDFNTYAKNDTTTGTAYIIDNFATDGSTLGSGGPWNITLTSNGSFVLPDGFRGIGNFYQNDTKYLLNVSDFNGNGETITQNTYFYTYDDGSGKFDTVYYPNTGIEGAASYSSTTDAGIGLFTRQVQNGANYYDFKLSGTLKSDVINHKTGVHVEYTGNTKTAGSIVDAGNSDLKQVLSAGMLFGNFSGAGAKGVSNSAPTYITNVALVDIDVSAAKMAGGMIGIVPIGAANTDGFTNMEIEVNSSTYNSYGIKVHGGLSSAGLIARYQQGICNIDFHGNRFDINEIVSDTKSNTDNYYYGVGGIIGTLRADRNTPASPVTIKNVTLGDKNATKAIEVKCSESGCGINAGGLIGSLNRASATMDNCHVFNVSVSSNGSSTHVGGAFGHMRTQCNVTVIDSSIESNDTAKASITGNGYVGGFLGNSPITGDQARTFIVENSRIKGYTISGNISGGIVGDRAAINATYYLTVNNFSIEKCTIKGDTYAGGLVGYLHHPLSGYNILAKDLTFEPHTEGGTIANLGYLVAKNDSVIKLVGFSRQADSSSTMVQAMTGGSNATNYGNGGYVIFADYMGTASYNNSTFTPGENSKNAFSGMTSSTNVTPYAPYVSTSPFANIANYNSVMQYLLSDGASPLTSATFGRSTQAFAKIYDDIANNNNGYYEIPKAYLDTEDEYKSYTTKISSFKTEMGDKLANGIDFPVLVLDKINKGEMTDFINHYINLLTNTSSTYNFATSANSTIYDVDIYKVIFNAAGDEISTITDVDTCLKVNAGTNATAQFYIESDDTDTAASTAQFTLMDVKFMNPSATGTVAYHLYIPCYVRKLLEYDFDIHIDSGTTYDINKYTQLTENSLVENIGTPITLEFAFTYQRNAQEWTEAVNGGDSLLSNYPKSLLFDNSTTVTSGSKPQFSSTTKMVLIDTQNSSKAYYLDGLNNTSFTPSGDYRTLNFSSFADLNSTGFTPVSFNDMLNVSVTPNSSGTLVQDNNNAIVKDTTTGTKYRLATDADTALTKYTATVTFKNEGDTALSEHYFLTIYTPYSTADVVYHYVVQANKDLGTDPYPSRITSESESNVVHLYTGYIYNNHVYIDSLKVGGVENYEEITAENNSIEASIHATIGLTSSGEENIRSTLSATTPPDIFQSFLIKLNKDGNVGLAAASSVTVENYRIGNKLVTDSTMNPSWTSAEYTDMRIPNYIEMRNGVPLARSLSEIPANGTLNVSAKATITFDNDNGDITAQFFPQTAEKYTTLIAYSNIASSSENTASSNVSAYADTTVGGTKPQYYTKIEEKAILNYDALDVPADGSNLPQLGINANDPNDIKKLPAPIKTVASYNVENCQSAWQVANFVKIEIELKSKNDGYTAPLGIFDYIQESTFTIFDGEIDSDDIITTGTTANKLIYIIDKTDLEQFYNDKVYRIPIDFNVYSGSGASNNFESVNKQYSNYGIFIKVSMLQAADSESAVSGTEPEYNNNNFVKYTNARIYLEKVNPNK</sequence>
<evidence type="ECO:0000313" key="1">
    <source>
        <dbReference type="EMBL" id="ADU20911.1"/>
    </source>
</evidence>